<dbReference type="SUPFAM" id="SSF53098">
    <property type="entry name" value="Ribonuclease H-like"/>
    <property type="match status" value="1"/>
</dbReference>
<evidence type="ECO:0000313" key="1">
    <source>
        <dbReference type="EMBL" id="PKY53500.1"/>
    </source>
</evidence>
<keyword evidence="2" id="KW-1185">Reference proteome</keyword>
<proteinExistence type="predicted"/>
<protein>
    <submittedName>
        <fullName evidence="1">Uncharacterized protein</fullName>
    </submittedName>
</protein>
<comment type="caution">
    <text evidence="1">The sequence shown here is derived from an EMBL/GenBank/DDBJ whole genome shotgun (WGS) entry which is preliminary data.</text>
</comment>
<dbReference type="InterPro" id="IPR012337">
    <property type="entry name" value="RNaseH-like_sf"/>
</dbReference>
<dbReference type="GO" id="GO:0003676">
    <property type="term" value="F:nucleic acid binding"/>
    <property type="evidence" value="ECO:0007669"/>
    <property type="project" value="InterPro"/>
</dbReference>
<reference evidence="1 2" key="1">
    <citation type="submission" date="2015-10" db="EMBL/GenBank/DDBJ databases">
        <title>Genome analyses suggest a sexual origin of heterokaryosis in a supposedly ancient asexual fungus.</title>
        <authorList>
            <person name="Ropars J."/>
            <person name="Sedzielewska K."/>
            <person name="Noel J."/>
            <person name="Charron P."/>
            <person name="Farinelli L."/>
            <person name="Marton T."/>
            <person name="Kruger M."/>
            <person name="Pelin A."/>
            <person name="Brachmann A."/>
            <person name="Corradi N."/>
        </authorList>
    </citation>
    <scope>NUCLEOTIDE SEQUENCE [LARGE SCALE GENOMIC DNA]</scope>
    <source>
        <strain evidence="1 2">A4</strain>
    </source>
</reference>
<organism evidence="1 2">
    <name type="scientific">Rhizophagus irregularis</name>
    <dbReference type="NCBI Taxonomy" id="588596"/>
    <lineage>
        <taxon>Eukaryota</taxon>
        <taxon>Fungi</taxon>
        <taxon>Fungi incertae sedis</taxon>
        <taxon>Mucoromycota</taxon>
        <taxon>Glomeromycotina</taxon>
        <taxon>Glomeromycetes</taxon>
        <taxon>Glomerales</taxon>
        <taxon>Glomeraceae</taxon>
        <taxon>Rhizophagus</taxon>
    </lineage>
</organism>
<dbReference type="Proteomes" id="UP000234323">
    <property type="component" value="Unassembled WGS sequence"/>
</dbReference>
<dbReference type="AlphaFoldDB" id="A0A2I1H3Q1"/>
<name>A0A2I1H3Q1_9GLOM</name>
<dbReference type="EMBL" id="LLXI01001402">
    <property type="protein sequence ID" value="PKY53500.1"/>
    <property type="molecule type" value="Genomic_DNA"/>
</dbReference>
<dbReference type="Gene3D" id="3.30.420.10">
    <property type="entry name" value="Ribonuclease H-like superfamily/Ribonuclease H"/>
    <property type="match status" value="1"/>
</dbReference>
<evidence type="ECO:0000313" key="2">
    <source>
        <dbReference type="Proteomes" id="UP000234323"/>
    </source>
</evidence>
<accession>A0A2I1H3Q1</accession>
<gene>
    <name evidence="1" type="ORF">RhiirA4_471750</name>
</gene>
<dbReference type="InterPro" id="IPR036397">
    <property type="entry name" value="RNaseH_sf"/>
</dbReference>
<sequence>MTRPKCVLTDLTSGLIKFLVHSKKFRPPHPIPRTHKSVVFPTKPILSPLITKAECMVIATAALLCCSNNKNDKEQQSSDLAIHWYNIVKHKNLRVNLTKVKANSNNTFNDMADELAKARCDLPNFNQPKMPFRITVFQDPLPEILENFAKTSQKPSFLITLHITTRLN</sequence>